<dbReference type="GO" id="GO:0003677">
    <property type="term" value="F:DNA binding"/>
    <property type="evidence" value="ECO:0007669"/>
    <property type="project" value="UniProtKB-KW"/>
</dbReference>
<dbReference type="PROSITE" id="PS50987">
    <property type="entry name" value="HTH_ARSR_2"/>
    <property type="match status" value="1"/>
</dbReference>
<dbReference type="SUPFAM" id="SSF46785">
    <property type="entry name" value="Winged helix' DNA-binding domain"/>
    <property type="match status" value="1"/>
</dbReference>
<evidence type="ECO:0000313" key="5">
    <source>
        <dbReference type="EMBL" id="MEJ8568250.1"/>
    </source>
</evidence>
<dbReference type="PANTHER" id="PTHR33154">
    <property type="entry name" value="TRANSCRIPTIONAL REGULATOR, ARSR FAMILY"/>
    <property type="match status" value="1"/>
</dbReference>
<protein>
    <submittedName>
        <fullName evidence="5">Metalloregulator ArsR/SmtB family transcription factor</fullName>
    </submittedName>
</protein>
<dbReference type="EMBL" id="JAZHOG010000007">
    <property type="protein sequence ID" value="MEJ8568250.1"/>
    <property type="molecule type" value="Genomic_DNA"/>
</dbReference>
<dbReference type="InterPro" id="IPR001845">
    <property type="entry name" value="HTH_ArsR_DNA-bd_dom"/>
</dbReference>
<evidence type="ECO:0000256" key="3">
    <source>
        <dbReference type="ARBA" id="ARBA00023163"/>
    </source>
</evidence>
<dbReference type="AlphaFoldDB" id="A0AAW9RIQ5"/>
<dbReference type="CDD" id="cd00090">
    <property type="entry name" value="HTH_ARSR"/>
    <property type="match status" value="1"/>
</dbReference>
<evidence type="ECO:0000256" key="2">
    <source>
        <dbReference type="ARBA" id="ARBA00023125"/>
    </source>
</evidence>
<evidence type="ECO:0000313" key="6">
    <source>
        <dbReference type="Proteomes" id="UP001359886"/>
    </source>
</evidence>
<dbReference type="InterPro" id="IPR036388">
    <property type="entry name" value="WH-like_DNA-bd_sf"/>
</dbReference>
<evidence type="ECO:0000259" key="4">
    <source>
        <dbReference type="PROSITE" id="PS50987"/>
    </source>
</evidence>
<proteinExistence type="predicted"/>
<keyword evidence="1" id="KW-0805">Transcription regulation</keyword>
<keyword evidence="6" id="KW-1185">Reference proteome</keyword>
<gene>
    <name evidence="5" type="ORF">V3330_11490</name>
</gene>
<name>A0AAW9RIQ5_9GAMM</name>
<keyword evidence="2" id="KW-0238">DNA-binding</keyword>
<dbReference type="SMART" id="SM00418">
    <property type="entry name" value="HTH_ARSR"/>
    <property type="match status" value="1"/>
</dbReference>
<evidence type="ECO:0000256" key="1">
    <source>
        <dbReference type="ARBA" id="ARBA00023015"/>
    </source>
</evidence>
<dbReference type="InterPro" id="IPR011991">
    <property type="entry name" value="ArsR-like_HTH"/>
</dbReference>
<organism evidence="5 6">
    <name type="scientific">Elongatibacter sediminis</name>
    <dbReference type="NCBI Taxonomy" id="3119006"/>
    <lineage>
        <taxon>Bacteria</taxon>
        <taxon>Pseudomonadati</taxon>
        <taxon>Pseudomonadota</taxon>
        <taxon>Gammaproteobacteria</taxon>
        <taxon>Chromatiales</taxon>
        <taxon>Wenzhouxiangellaceae</taxon>
        <taxon>Elongatibacter</taxon>
    </lineage>
</organism>
<dbReference type="InterPro" id="IPR051081">
    <property type="entry name" value="HTH_MetalResp_TranReg"/>
</dbReference>
<dbReference type="GO" id="GO:0003700">
    <property type="term" value="F:DNA-binding transcription factor activity"/>
    <property type="evidence" value="ECO:0007669"/>
    <property type="project" value="InterPro"/>
</dbReference>
<accession>A0AAW9RIQ5</accession>
<dbReference type="Pfam" id="PF12840">
    <property type="entry name" value="HTH_20"/>
    <property type="match status" value="1"/>
</dbReference>
<comment type="caution">
    <text evidence="5">The sequence shown here is derived from an EMBL/GenBank/DDBJ whole genome shotgun (WGS) entry which is preliminary data.</text>
</comment>
<feature type="domain" description="HTH arsR-type" evidence="4">
    <location>
        <begin position="3"/>
        <end position="97"/>
    </location>
</feature>
<dbReference type="PRINTS" id="PR00778">
    <property type="entry name" value="HTHARSR"/>
</dbReference>
<keyword evidence="3" id="KW-0804">Transcription</keyword>
<sequence length="100" mass="10965">MKPDPGPEMPGERLFKALGDPQRLRILRALRGGDLAAGELADRVAVSAATCSHHLGILRDAGLVRVRRDGQSRIYTLNLSVFEEAVMMLTQFLKPGVGRR</sequence>
<reference evidence="5 6" key="1">
    <citation type="submission" date="2024-02" db="EMBL/GenBank/DDBJ databases">
        <title>A novel Wenzhouxiangellaceae bacterium, isolated from coastal sediments.</title>
        <authorList>
            <person name="Du Z.-J."/>
            <person name="Ye Y.-Q."/>
            <person name="Zhang X.-Y."/>
        </authorList>
    </citation>
    <scope>NUCLEOTIDE SEQUENCE [LARGE SCALE GENOMIC DNA]</scope>
    <source>
        <strain evidence="5 6">CH-27</strain>
    </source>
</reference>
<dbReference type="NCBIfam" id="NF033788">
    <property type="entry name" value="HTH_metalloreg"/>
    <property type="match status" value="1"/>
</dbReference>
<dbReference type="PANTHER" id="PTHR33154:SF33">
    <property type="entry name" value="TRANSCRIPTIONAL REPRESSOR SDPR"/>
    <property type="match status" value="1"/>
</dbReference>
<dbReference type="InterPro" id="IPR036390">
    <property type="entry name" value="WH_DNA-bd_sf"/>
</dbReference>
<dbReference type="Gene3D" id="1.10.10.10">
    <property type="entry name" value="Winged helix-like DNA-binding domain superfamily/Winged helix DNA-binding domain"/>
    <property type="match status" value="1"/>
</dbReference>
<dbReference type="Proteomes" id="UP001359886">
    <property type="component" value="Unassembled WGS sequence"/>
</dbReference>
<dbReference type="RefSeq" id="WP_354695571.1">
    <property type="nucleotide sequence ID" value="NZ_JAZHOG010000007.1"/>
</dbReference>